<evidence type="ECO:0000313" key="2">
    <source>
        <dbReference type="EMBL" id="KAJ3839553.1"/>
    </source>
</evidence>
<protein>
    <submittedName>
        <fullName evidence="2">Uncharacterized protein</fullName>
    </submittedName>
</protein>
<organism evidence="2 3">
    <name type="scientific">Lentinula raphanica</name>
    <dbReference type="NCBI Taxonomy" id="153919"/>
    <lineage>
        <taxon>Eukaryota</taxon>
        <taxon>Fungi</taxon>
        <taxon>Dikarya</taxon>
        <taxon>Basidiomycota</taxon>
        <taxon>Agaricomycotina</taxon>
        <taxon>Agaricomycetes</taxon>
        <taxon>Agaricomycetidae</taxon>
        <taxon>Agaricales</taxon>
        <taxon>Marasmiineae</taxon>
        <taxon>Omphalotaceae</taxon>
        <taxon>Lentinula</taxon>
    </lineage>
</organism>
<reference evidence="2" key="1">
    <citation type="submission" date="2022-08" db="EMBL/GenBank/DDBJ databases">
        <authorList>
            <consortium name="DOE Joint Genome Institute"/>
            <person name="Min B."/>
            <person name="Riley R."/>
            <person name="Sierra-Patev S."/>
            <person name="Naranjo-Ortiz M."/>
            <person name="Looney B."/>
            <person name="Konkel Z."/>
            <person name="Slot J.C."/>
            <person name="Sakamoto Y."/>
            <person name="Steenwyk J.L."/>
            <person name="Rokas A."/>
            <person name="Carro J."/>
            <person name="Camarero S."/>
            <person name="Ferreira P."/>
            <person name="Molpeceres G."/>
            <person name="Ruiz-Duenas F.J."/>
            <person name="Serrano A."/>
            <person name="Henrissat B."/>
            <person name="Drula E."/>
            <person name="Hughes K.W."/>
            <person name="Mata J.L."/>
            <person name="Ishikawa N.K."/>
            <person name="Vargas-Isla R."/>
            <person name="Ushijima S."/>
            <person name="Smith C.A."/>
            <person name="Ahrendt S."/>
            <person name="Andreopoulos W."/>
            <person name="He G."/>
            <person name="Labutti K."/>
            <person name="Lipzen A."/>
            <person name="Ng V."/>
            <person name="Sandor L."/>
            <person name="Barry K."/>
            <person name="Martinez A.T."/>
            <person name="Xiao Y."/>
            <person name="Gibbons J.G."/>
            <person name="Terashima K."/>
            <person name="Hibbett D.S."/>
            <person name="Grigoriev I.V."/>
        </authorList>
    </citation>
    <scope>NUCLEOTIDE SEQUENCE</scope>
    <source>
        <strain evidence="2">TFB9207</strain>
    </source>
</reference>
<keyword evidence="1" id="KW-1133">Transmembrane helix</keyword>
<name>A0AA38PAY4_9AGAR</name>
<accession>A0AA38PAY4</accession>
<dbReference type="AlphaFoldDB" id="A0AA38PAY4"/>
<dbReference type="EMBL" id="MU806121">
    <property type="protein sequence ID" value="KAJ3839553.1"/>
    <property type="molecule type" value="Genomic_DNA"/>
</dbReference>
<keyword evidence="1" id="KW-0472">Membrane</keyword>
<proteinExistence type="predicted"/>
<keyword evidence="3" id="KW-1185">Reference proteome</keyword>
<evidence type="ECO:0000313" key="3">
    <source>
        <dbReference type="Proteomes" id="UP001163846"/>
    </source>
</evidence>
<keyword evidence="1" id="KW-0812">Transmembrane</keyword>
<feature type="transmembrane region" description="Helical" evidence="1">
    <location>
        <begin position="12"/>
        <end position="35"/>
    </location>
</feature>
<dbReference type="Proteomes" id="UP001163846">
    <property type="component" value="Unassembled WGS sequence"/>
</dbReference>
<sequence>MLSGNPVSVHGYLFFILWGMKCGLFVRASVVLSAINPMVNNLATLATIPTSCNDTCNAIETTISDCLTVECVCTSSNGNALTTCVDCLEAVKPNQTVISQAQDILNQFAALCDAGGISVPVQTASGFSGSVGLPLSTASVSVVQTTNTGSGAEFSFPFQVFNSILLTPKAVLFLRFLICKPKHHLLSLPRKYRLLLNPHKHLLR</sequence>
<evidence type="ECO:0000256" key="1">
    <source>
        <dbReference type="SAM" id="Phobius"/>
    </source>
</evidence>
<gene>
    <name evidence="2" type="ORF">F5878DRAFT_114199</name>
</gene>
<comment type="caution">
    <text evidence="2">The sequence shown here is derived from an EMBL/GenBank/DDBJ whole genome shotgun (WGS) entry which is preliminary data.</text>
</comment>